<dbReference type="InterPro" id="IPR017441">
    <property type="entry name" value="Protein_kinase_ATP_BS"/>
</dbReference>
<dbReference type="PRINTS" id="PR02051">
    <property type="entry name" value="PROTEINF175"/>
</dbReference>
<evidence type="ECO:0000256" key="13">
    <source>
        <dbReference type="ARBA" id="ARBA00023136"/>
    </source>
</evidence>
<dbReference type="FunFam" id="3.30.200.20:FF:000142">
    <property type="entry name" value="Cysteine-rich receptor-like protein kinase 10"/>
    <property type="match status" value="1"/>
</dbReference>
<evidence type="ECO:0000256" key="18">
    <source>
        <dbReference type="SAM" id="Phobius"/>
    </source>
</evidence>
<feature type="compositionally biased region" description="Polar residues" evidence="17">
    <location>
        <begin position="1031"/>
        <end position="1044"/>
    </location>
</feature>
<dbReference type="InterPro" id="IPR023238">
    <property type="entry name" value="FAM175"/>
</dbReference>
<evidence type="ECO:0000256" key="16">
    <source>
        <dbReference type="PROSITE-ProRule" id="PRU10141"/>
    </source>
</evidence>
<dbReference type="SUPFAM" id="SSF56112">
    <property type="entry name" value="Protein kinase-like (PK-like)"/>
    <property type="match status" value="1"/>
</dbReference>
<accession>A0A0D9WZW8</accession>
<evidence type="ECO:0000256" key="12">
    <source>
        <dbReference type="ARBA" id="ARBA00022989"/>
    </source>
</evidence>
<dbReference type="InterPro" id="IPR002902">
    <property type="entry name" value="GNK2"/>
</dbReference>
<dbReference type="EnsemblPlants" id="LPERR07G14950.1">
    <property type="protein sequence ID" value="LPERR07G14950.1"/>
    <property type="gene ID" value="LPERR07G14950"/>
</dbReference>
<evidence type="ECO:0000256" key="2">
    <source>
        <dbReference type="ARBA" id="ARBA00022527"/>
    </source>
</evidence>
<evidence type="ECO:0000256" key="1">
    <source>
        <dbReference type="ARBA" id="ARBA00004167"/>
    </source>
</evidence>
<feature type="domain" description="Gnk2-homologous" evidence="20">
    <location>
        <begin position="399"/>
        <end position="503"/>
    </location>
</feature>
<keyword evidence="4" id="KW-0808">Transferase</keyword>
<evidence type="ECO:0000313" key="22">
    <source>
        <dbReference type="Proteomes" id="UP000032180"/>
    </source>
</evidence>
<protein>
    <recommendedName>
        <fullName evidence="23">Protein kinase domain-containing protein</fullName>
    </recommendedName>
</protein>
<evidence type="ECO:0000313" key="21">
    <source>
        <dbReference type="EnsemblPlants" id="LPERR07G14950.1"/>
    </source>
</evidence>
<keyword evidence="15" id="KW-0325">Glycoprotein</keyword>
<keyword evidence="3" id="KW-0597">Phosphoprotein</keyword>
<keyword evidence="13 18" id="KW-0472">Membrane</keyword>
<dbReference type="Pfam" id="PF01657">
    <property type="entry name" value="Stress-antifung"/>
    <property type="match status" value="2"/>
</dbReference>
<dbReference type="InterPro" id="IPR011009">
    <property type="entry name" value="Kinase-like_dom_sf"/>
</dbReference>
<dbReference type="InterPro" id="IPR000719">
    <property type="entry name" value="Prot_kinase_dom"/>
</dbReference>
<keyword evidence="8 16" id="KW-0547">Nucleotide-binding</keyword>
<dbReference type="FunFam" id="3.30.430.20:FF:000002">
    <property type="entry name" value="Cysteine-rich receptor-like protein kinase 10"/>
    <property type="match status" value="1"/>
</dbReference>
<keyword evidence="10" id="KW-0611">Plant defense</keyword>
<dbReference type="CDD" id="cd23509">
    <property type="entry name" value="Gnk2-like"/>
    <property type="match status" value="2"/>
</dbReference>
<comment type="subcellular location">
    <subcellularLocation>
        <location evidence="1">Membrane</location>
        <topology evidence="1">Single-pass membrane protein</topology>
    </subcellularLocation>
</comment>
<keyword evidence="22" id="KW-1185">Reference proteome</keyword>
<dbReference type="PANTHER" id="PTHR27002:SF347">
    <property type="entry name" value="OS07G0537000 PROTEIN"/>
    <property type="match status" value="1"/>
</dbReference>
<dbReference type="Proteomes" id="UP000032180">
    <property type="component" value="Chromosome 7"/>
</dbReference>
<evidence type="ECO:0000256" key="8">
    <source>
        <dbReference type="ARBA" id="ARBA00022741"/>
    </source>
</evidence>
<keyword evidence="7" id="KW-0677">Repeat</keyword>
<feature type="binding site" evidence="16">
    <location>
        <position position="758"/>
    </location>
    <ligand>
        <name>ATP</name>
        <dbReference type="ChEBI" id="CHEBI:30616"/>
    </ligand>
</feature>
<dbReference type="STRING" id="77586.A0A0D9WZW8"/>
<keyword evidence="14" id="KW-1015">Disulfide bond</keyword>
<reference evidence="21 22" key="1">
    <citation type="submission" date="2012-08" db="EMBL/GenBank/DDBJ databases">
        <title>Oryza genome evolution.</title>
        <authorList>
            <person name="Wing R.A."/>
        </authorList>
    </citation>
    <scope>NUCLEOTIDE SEQUENCE</scope>
</reference>
<dbReference type="GO" id="GO:0004674">
    <property type="term" value="F:protein serine/threonine kinase activity"/>
    <property type="evidence" value="ECO:0007669"/>
    <property type="project" value="UniProtKB-KW"/>
</dbReference>
<evidence type="ECO:0000256" key="7">
    <source>
        <dbReference type="ARBA" id="ARBA00022737"/>
    </source>
</evidence>
<dbReference type="CDD" id="cd14066">
    <property type="entry name" value="STKc_IRAK"/>
    <property type="match status" value="1"/>
</dbReference>
<reference evidence="21" key="3">
    <citation type="submission" date="2015-04" db="UniProtKB">
        <authorList>
            <consortium name="EnsemblPlants"/>
        </authorList>
    </citation>
    <scope>IDENTIFICATION</scope>
</reference>
<dbReference type="InterPro" id="IPR008271">
    <property type="entry name" value="Ser/Thr_kinase_AS"/>
</dbReference>
<dbReference type="FunFam" id="3.30.430.20:FF:000004">
    <property type="entry name" value="Receptor-like serine-threonine protein kinase"/>
    <property type="match status" value="1"/>
</dbReference>
<evidence type="ECO:0000256" key="14">
    <source>
        <dbReference type="ARBA" id="ARBA00023157"/>
    </source>
</evidence>
<dbReference type="eggNOG" id="ENOG502QWDY">
    <property type="taxonomic scope" value="Eukaryota"/>
</dbReference>
<dbReference type="Gene3D" id="1.10.510.10">
    <property type="entry name" value="Transferase(Phosphotransferase) domain 1"/>
    <property type="match status" value="1"/>
</dbReference>
<dbReference type="PROSITE" id="PS50011">
    <property type="entry name" value="PROTEIN_KINASE_DOM"/>
    <property type="match status" value="1"/>
</dbReference>
<evidence type="ECO:0008006" key="23">
    <source>
        <dbReference type="Google" id="ProtNLM"/>
    </source>
</evidence>
<dbReference type="HOGENOM" id="CLU_000288_35_7_1"/>
<feature type="region of interest" description="Disordered" evidence="17">
    <location>
        <begin position="634"/>
        <end position="657"/>
    </location>
</feature>
<dbReference type="Pfam" id="PF07714">
    <property type="entry name" value="PK_Tyr_Ser-Thr"/>
    <property type="match status" value="1"/>
</dbReference>
<dbReference type="AlphaFoldDB" id="A0A0D9WZW8"/>
<feature type="domain" description="Protein kinase" evidence="19">
    <location>
        <begin position="730"/>
        <end position="1001"/>
    </location>
</feature>
<feature type="region of interest" description="Disordered" evidence="17">
    <location>
        <begin position="1024"/>
        <end position="1061"/>
    </location>
</feature>
<dbReference type="PROSITE" id="PS51473">
    <property type="entry name" value="GNK2"/>
    <property type="match status" value="2"/>
</dbReference>
<dbReference type="Gene3D" id="3.30.430.20">
    <property type="entry name" value="Gnk2 domain, C-X8-C-X2-C motif"/>
    <property type="match status" value="2"/>
</dbReference>
<feature type="domain" description="Gnk2-homologous" evidence="20">
    <location>
        <begin position="509"/>
        <end position="620"/>
    </location>
</feature>
<evidence type="ECO:0000256" key="4">
    <source>
        <dbReference type="ARBA" id="ARBA00022679"/>
    </source>
</evidence>
<evidence type="ECO:0000256" key="17">
    <source>
        <dbReference type="SAM" id="MobiDB-lite"/>
    </source>
</evidence>
<dbReference type="Pfam" id="PF21125">
    <property type="entry name" value="MPN_2A_DUB_like"/>
    <property type="match status" value="1"/>
</dbReference>
<sequence>MAGGDDAAAPAAIKLSISGAALAALLQRCVTATGDCDGLLSGHASRVPAPPPSFSDYDDPSPAQSTPAISISITGHSSLSQPSSLSDPLGRFHLPSSASASAAASIGFFSSRRRTVLRPSMREVALAHSLSKTLALTHPLLFLVCSSTPNLSTHSYDYRAFLLIGSRLVPTSLIVVNLGPGSRDQYNSFVPMSPMPSLPSAAAGDTDAIGDQNVMDGIVDGFGVGRLQGITGSAGGQMVEMNGMYAGMLRRLEKLAREVEKSNLLVLKQRKWWCTGVWLVYAAMAKGPPHSGQVGPTETAIISHRSQSQHTKKTNSKAIWRVGTQQSDWREQPFVFIFSSALQCGVCSLQPLPTILLSSPSKLLLALFSGDAMRRHALLLLAAAALLVISHIPFRPVAAQPWQMCGTNGNYTVNSTYQSNLNQLAAALPRNASTGGSLFASGAVGTVPDAVYALAICRGDANATACRDCVATIFQDAQQLCPYNKDVSIVYDTCYLRFSNLNFLASTDNSGVVDLYNTGNVSGDVGRYDRAVTGLLNATAAHAAANSSRRFFATGVMVGFDAQFPRIYAMAQCTPDLSPADCRRCLDAMVGRWWRTFEPNTQGARSVGARCNMRVELYSFYDIPSMLQLQAEAVAPSPSPAPPLKPPAVPDTTTGGKGRSGAGKILAIVMPIVAAVLAAAMIGFCFWRRRRPAKTPPPRPLQFASRSEDIESFESLILDLSTLRTATDNFSENNKLGEGGFGVVYKGSLPYGQDIAVKRLSQSSVQGMGELKNELVLVAKLQHKNLVRLVGVCLEDHERMLVYEYMPNRSLDTILFDPEKSSLLDWGRRLKIINGVARGMQYLHEDSQLKIVHRDLKASNVLLDSDYNPKISDFGLARLFGGDQTQDVTNRVVGTYGYMAPEYAMRGHYSVKSDVFSFGVLILEIVTGRRNNGSFCSEQSVDLLSIIWEHWTMGTIMEMVDRSMSEGASGGEIVRCIHVGLLCVQENPASRPAMSTVNVMLSSGTVSLHAPSRPAFYIRKGSDGDGGTGSYSESFVGTLPSSGRSVPMSPNEMSITELEPR</sequence>
<name>A0A0D9WZW8_9ORYZ</name>
<evidence type="ECO:0000256" key="6">
    <source>
        <dbReference type="ARBA" id="ARBA00022729"/>
    </source>
</evidence>
<dbReference type="InterPro" id="IPR038408">
    <property type="entry name" value="GNK2_sf"/>
</dbReference>
<proteinExistence type="predicted"/>
<dbReference type="Gene3D" id="3.30.200.20">
    <property type="entry name" value="Phosphorylase Kinase, domain 1"/>
    <property type="match status" value="1"/>
</dbReference>
<dbReference type="GO" id="GO:0005886">
    <property type="term" value="C:plasma membrane"/>
    <property type="evidence" value="ECO:0007669"/>
    <property type="project" value="TreeGrafter"/>
</dbReference>
<keyword evidence="2" id="KW-0723">Serine/threonine-protein kinase</keyword>
<evidence type="ECO:0000259" key="20">
    <source>
        <dbReference type="PROSITE" id="PS51473"/>
    </source>
</evidence>
<evidence type="ECO:0000256" key="3">
    <source>
        <dbReference type="ARBA" id="ARBA00022553"/>
    </source>
</evidence>
<keyword evidence="11 16" id="KW-0067">ATP-binding</keyword>
<dbReference type="PANTHER" id="PTHR27002">
    <property type="entry name" value="RECEPTOR-LIKE SERINE/THREONINE-PROTEIN KINASE SD1-8"/>
    <property type="match status" value="1"/>
</dbReference>
<reference evidence="22" key="2">
    <citation type="submission" date="2013-12" db="EMBL/GenBank/DDBJ databases">
        <authorList>
            <person name="Yu Y."/>
            <person name="Lee S."/>
            <person name="de Baynast K."/>
            <person name="Wissotski M."/>
            <person name="Liu L."/>
            <person name="Talag J."/>
            <person name="Goicoechea J."/>
            <person name="Angelova A."/>
            <person name="Jetty R."/>
            <person name="Kudrna D."/>
            <person name="Golser W."/>
            <person name="Rivera L."/>
            <person name="Zhang J."/>
            <person name="Wing R."/>
        </authorList>
    </citation>
    <scope>NUCLEOTIDE SEQUENCE</scope>
</reference>
<organism evidence="21 22">
    <name type="scientific">Leersia perrieri</name>
    <dbReference type="NCBI Taxonomy" id="77586"/>
    <lineage>
        <taxon>Eukaryota</taxon>
        <taxon>Viridiplantae</taxon>
        <taxon>Streptophyta</taxon>
        <taxon>Embryophyta</taxon>
        <taxon>Tracheophyta</taxon>
        <taxon>Spermatophyta</taxon>
        <taxon>Magnoliopsida</taxon>
        <taxon>Liliopsida</taxon>
        <taxon>Poales</taxon>
        <taxon>Poaceae</taxon>
        <taxon>BOP clade</taxon>
        <taxon>Oryzoideae</taxon>
        <taxon>Oryzeae</taxon>
        <taxon>Oryzinae</taxon>
        <taxon>Leersia</taxon>
    </lineage>
</organism>
<evidence type="ECO:0000256" key="5">
    <source>
        <dbReference type="ARBA" id="ARBA00022692"/>
    </source>
</evidence>
<dbReference type="SMART" id="SM00220">
    <property type="entry name" value="S_TKc"/>
    <property type="match status" value="1"/>
</dbReference>
<dbReference type="InterPro" id="IPR001245">
    <property type="entry name" value="Ser-Thr/Tyr_kinase_cat_dom"/>
</dbReference>
<evidence type="ECO:0000256" key="9">
    <source>
        <dbReference type="ARBA" id="ARBA00022777"/>
    </source>
</evidence>
<feature type="compositionally biased region" description="Pro residues" evidence="17">
    <location>
        <begin position="637"/>
        <end position="649"/>
    </location>
</feature>
<keyword evidence="12 18" id="KW-1133">Transmembrane helix</keyword>
<dbReference type="Gramene" id="LPERR07G14950.1">
    <property type="protein sequence ID" value="LPERR07G14950.1"/>
    <property type="gene ID" value="LPERR07G14950"/>
</dbReference>
<keyword evidence="6" id="KW-0732">Signal</keyword>
<keyword evidence="9" id="KW-0418">Kinase</keyword>
<keyword evidence="5 18" id="KW-0812">Transmembrane</keyword>
<dbReference type="PROSITE" id="PS00108">
    <property type="entry name" value="PROTEIN_KINASE_ST"/>
    <property type="match status" value="1"/>
</dbReference>
<evidence type="ECO:0000256" key="15">
    <source>
        <dbReference type="ARBA" id="ARBA00023180"/>
    </source>
</evidence>
<dbReference type="GO" id="GO:0042742">
    <property type="term" value="P:defense response to bacterium"/>
    <property type="evidence" value="ECO:0007669"/>
    <property type="project" value="UniProtKB-ARBA"/>
</dbReference>
<evidence type="ECO:0000256" key="11">
    <source>
        <dbReference type="ARBA" id="ARBA00022840"/>
    </source>
</evidence>
<dbReference type="PROSITE" id="PS00107">
    <property type="entry name" value="PROTEIN_KINASE_ATP"/>
    <property type="match status" value="1"/>
</dbReference>
<evidence type="ECO:0000259" key="19">
    <source>
        <dbReference type="PROSITE" id="PS50011"/>
    </source>
</evidence>
<dbReference type="GO" id="GO:0005524">
    <property type="term" value="F:ATP binding"/>
    <property type="evidence" value="ECO:0007669"/>
    <property type="project" value="UniProtKB-UniRule"/>
</dbReference>
<evidence type="ECO:0000256" key="10">
    <source>
        <dbReference type="ARBA" id="ARBA00022821"/>
    </source>
</evidence>
<dbReference type="FunFam" id="1.10.510.10:FF:000129">
    <property type="entry name" value="cysteine-rich receptor-like protein kinase 10"/>
    <property type="match status" value="1"/>
</dbReference>
<feature type="transmembrane region" description="Helical" evidence="18">
    <location>
        <begin position="665"/>
        <end position="687"/>
    </location>
</feature>